<keyword evidence="5 9" id="KW-1133">Transmembrane helix</keyword>
<keyword evidence="7 9" id="KW-0472">Membrane</keyword>
<feature type="transmembrane region" description="Helical" evidence="9">
    <location>
        <begin position="114"/>
        <end position="133"/>
    </location>
</feature>
<feature type="transmembrane region" description="Helical" evidence="9">
    <location>
        <begin position="32"/>
        <end position="53"/>
    </location>
</feature>
<dbReference type="Proteomes" id="UP000694240">
    <property type="component" value="Chromosome 13"/>
</dbReference>
<dbReference type="PANTHER" id="PTHR31595">
    <property type="entry name" value="LONG-CHAIN-ALCOHOL O-FATTY-ACYLTRANSFERASE 3-RELATED"/>
    <property type="match status" value="1"/>
</dbReference>
<organism evidence="11 12">
    <name type="scientific">Arabidopsis thaliana x Arabidopsis arenosa</name>
    <dbReference type="NCBI Taxonomy" id="1240361"/>
    <lineage>
        <taxon>Eukaryota</taxon>
        <taxon>Viridiplantae</taxon>
        <taxon>Streptophyta</taxon>
        <taxon>Embryophyta</taxon>
        <taxon>Tracheophyta</taxon>
        <taxon>Spermatophyta</taxon>
        <taxon>Magnoliopsida</taxon>
        <taxon>eudicotyledons</taxon>
        <taxon>Gunneridae</taxon>
        <taxon>Pentapetalae</taxon>
        <taxon>rosids</taxon>
        <taxon>malvids</taxon>
        <taxon>Brassicales</taxon>
        <taxon>Brassicaceae</taxon>
        <taxon>Camelineae</taxon>
        <taxon>Arabidopsis</taxon>
    </lineage>
</organism>
<protein>
    <submittedName>
        <fullName evidence="11">Wax synthase domain</fullName>
    </submittedName>
</protein>
<gene>
    <name evidence="11" type="ORF">ISN45_Aa08g014670</name>
</gene>
<keyword evidence="12" id="KW-1185">Reference proteome</keyword>
<dbReference type="GO" id="GO:0006629">
    <property type="term" value="P:lipid metabolic process"/>
    <property type="evidence" value="ECO:0007669"/>
    <property type="project" value="UniProtKB-KW"/>
</dbReference>
<evidence type="ECO:0000313" key="11">
    <source>
        <dbReference type="EMBL" id="KAG7533870.1"/>
    </source>
</evidence>
<feature type="transmembrane region" description="Helical" evidence="9">
    <location>
        <begin position="254"/>
        <end position="274"/>
    </location>
</feature>
<dbReference type="PANTHER" id="PTHR31595:SF39">
    <property type="entry name" value="LONG-CHAIN-ALCOHOL O-FATTY-ACYLTRANSFERASE 5-RELATED"/>
    <property type="match status" value="1"/>
</dbReference>
<name>A0A8T1XQ06_9BRAS</name>
<proteinExistence type="inferred from homology"/>
<dbReference type="InterPro" id="IPR017088">
    <property type="entry name" value="Wax_synthase_Magnoliopsida"/>
</dbReference>
<keyword evidence="8" id="KW-0012">Acyltransferase</keyword>
<evidence type="ECO:0000256" key="1">
    <source>
        <dbReference type="ARBA" id="ARBA00004141"/>
    </source>
</evidence>
<evidence type="ECO:0000256" key="2">
    <source>
        <dbReference type="ARBA" id="ARBA00007282"/>
    </source>
</evidence>
<evidence type="ECO:0000313" key="12">
    <source>
        <dbReference type="Proteomes" id="UP000694240"/>
    </source>
</evidence>
<feature type="transmembrane region" description="Helical" evidence="9">
    <location>
        <begin position="145"/>
        <end position="167"/>
    </location>
</feature>
<dbReference type="PIRSF" id="PIRSF037006">
    <property type="entry name" value="Wax_synthase"/>
    <property type="match status" value="1"/>
</dbReference>
<comment type="caution">
    <text evidence="11">The sequence shown here is derived from an EMBL/GenBank/DDBJ whole genome shotgun (WGS) entry which is preliminary data.</text>
</comment>
<feature type="domain" description="Wax synthase" evidence="10">
    <location>
        <begin position="176"/>
        <end position="263"/>
    </location>
</feature>
<feature type="transmembrane region" description="Helical" evidence="9">
    <location>
        <begin position="224"/>
        <end position="248"/>
    </location>
</feature>
<dbReference type="InterPro" id="IPR032805">
    <property type="entry name" value="Wax_synthase_dom"/>
</dbReference>
<feature type="transmembrane region" description="Helical" evidence="9">
    <location>
        <begin position="286"/>
        <end position="308"/>
    </location>
</feature>
<accession>A0A8T1XQ06</accession>
<reference evidence="11 12" key="1">
    <citation type="submission" date="2020-12" db="EMBL/GenBank/DDBJ databases">
        <title>Concerted genomic and epigenomic changes stabilize Arabidopsis allopolyploids.</title>
        <authorList>
            <person name="Chen Z."/>
        </authorList>
    </citation>
    <scope>NUCLEOTIDE SEQUENCE [LARGE SCALE GENOMIC DNA]</scope>
    <source>
        <strain evidence="11">Allo738</strain>
        <tissue evidence="11">Leaf</tissue>
    </source>
</reference>
<keyword evidence="4 9" id="KW-0812">Transmembrane</keyword>
<evidence type="ECO:0000256" key="8">
    <source>
        <dbReference type="ARBA" id="ARBA00023315"/>
    </source>
</evidence>
<comment type="similarity">
    <text evidence="2">Belongs to the wax synthase family.</text>
</comment>
<comment type="subcellular location">
    <subcellularLocation>
        <location evidence="1">Membrane</location>
        <topology evidence="1">Multi-pass membrane protein</topology>
    </subcellularLocation>
</comment>
<keyword evidence="6" id="KW-0443">Lipid metabolism</keyword>
<evidence type="ECO:0000256" key="9">
    <source>
        <dbReference type="SAM" id="Phobius"/>
    </source>
</evidence>
<feature type="transmembrane region" description="Helical" evidence="9">
    <location>
        <begin position="7"/>
        <end position="26"/>
    </location>
</feature>
<keyword evidence="3" id="KW-0808">Transferase</keyword>
<evidence type="ECO:0000259" key="10">
    <source>
        <dbReference type="Pfam" id="PF13813"/>
    </source>
</evidence>
<evidence type="ECO:0000256" key="3">
    <source>
        <dbReference type="ARBA" id="ARBA00022679"/>
    </source>
</evidence>
<dbReference type="GO" id="GO:0008374">
    <property type="term" value="F:O-acyltransferase activity"/>
    <property type="evidence" value="ECO:0007669"/>
    <property type="project" value="InterPro"/>
</dbReference>
<sequence>MEEELKSLIKVLLLTIISISYCYYLPPKIKPGLPRFLSVFPILALFLVLPLFFSTVHLSFITAFFLTWLANFKLILFSFDKGPLIPIPSNLSRFLCFTCFPIKAQQNPKPQTHLPILVFATKVAIFGVLLHLYDYKQTLPPLLLLGLYFLHLYLEIEIILTLLKVFVSISLGCDLEPQSNKPYLATSLQDFWGRRWNIIVPSILRPAVYTPMRQVSERRMSSDWALFSGILVTFIVSGLVHDLLFFYLTREMPTGEVTLFFILQGICLAAELAVKKKTTVMQRWRLTPAVSRILTVGFVFVTGSWLMTPQLARSGVVEKYINEALFFVSFVKHKLFSLLGIFETSVN</sequence>
<evidence type="ECO:0000256" key="4">
    <source>
        <dbReference type="ARBA" id="ARBA00022692"/>
    </source>
</evidence>
<evidence type="ECO:0000256" key="5">
    <source>
        <dbReference type="ARBA" id="ARBA00022989"/>
    </source>
</evidence>
<dbReference type="EMBL" id="JAEFBK010000013">
    <property type="protein sequence ID" value="KAG7533870.1"/>
    <property type="molecule type" value="Genomic_DNA"/>
</dbReference>
<dbReference type="Pfam" id="PF13813">
    <property type="entry name" value="MBOAT_2"/>
    <property type="match status" value="1"/>
</dbReference>
<evidence type="ECO:0000256" key="7">
    <source>
        <dbReference type="ARBA" id="ARBA00023136"/>
    </source>
</evidence>
<dbReference type="GO" id="GO:0016020">
    <property type="term" value="C:membrane"/>
    <property type="evidence" value="ECO:0007669"/>
    <property type="project" value="UniProtKB-SubCell"/>
</dbReference>
<evidence type="ECO:0000256" key="6">
    <source>
        <dbReference type="ARBA" id="ARBA00023098"/>
    </source>
</evidence>
<dbReference type="AlphaFoldDB" id="A0A8T1XQ06"/>
<dbReference type="InterPro" id="IPR044851">
    <property type="entry name" value="Wax_synthase"/>
</dbReference>